<dbReference type="InterPro" id="IPR004875">
    <property type="entry name" value="DDE_SF_endonuclease_dom"/>
</dbReference>
<evidence type="ECO:0000259" key="1">
    <source>
        <dbReference type="Pfam" id="PF03184"/>
    </source>
</evidence>
<organism evidence="2 3">
    <name type="scientific">Dentiscutata erythropus</name>
    <dbReference type="NCBI Taxonomy" id="1348616"/>
    <lineage>
        <taxon>Eukaryota</taxon>
        <taxon>Fungi</taxon>
        <taxon>Fungi incertae sedis</taxon>
        <taxon>Mucoromycota</taxon>
        <taxon>Glomeromycotina</taxon>
        <taxon>Glomeromycetes</taxon>
        <taxon>Diversisporales</taxon>
        <taxon>Gigasporaceae</taxon>
        <taxon>Dentiscutata</taxon>
    </lineage>
</organism>
<dbReference type="Pfam" id="PF03184">
    <property type="entry name" value="DDE_1"/>
    <property type="match status" value="1"/>
</dbReference>
<sequence length="318" mass="36383">KWRAQKLQIEALKPTQDLSLKKARVLSSHGHKPKYLVLEQELVKYIKEKRDEGLSITISIIVTKARELAKTLELGFAASGYKLPPMVIFKLQKVPKRQFPRNVVVAAAPNGTMHKNLMLSTYISKVIRARPESFFKNKDILFVDCHTSYTHDEVIKALNAEGLEVIKIPGGTTREREFTKSGNRKKASYELVCNQELLIKSFEASGLTLNPDGSEDTKMSNQLQAIVENRLDDVTIEELDDEGPTANEFDCEDSYDDYDESDEEISNEEISNDEFDARISNDEYERISDNEFDNKINDEFSIEYITYNKFDDKESCID</sequence>
<dbReference type="EMBL" id="CAJVPY010020001">
    <property type="protein sequence ID" value="CAG8773808.1"/>
    <property type="molecule type" value="Genomic_DNA"/>
</dbReference>
<dbReference type="Proteomes" id="UP000789405">
    <property type="component" value="Unassembled WGS sequence"/>
</dbReference>
<comment type="caution">
    <text evidence="2">The sequence shown here is derived from an EMBL/GenBank/DDBJ whole genome shotgun (WGS) entry which is preliminary data.</text>
</comment>
<reference evidence="2" key="1">
    <citation type="submission" date="2021-06" db="EMBL/GenBank/DDBJ databases">
        <authorList>
            <person name="Kallberg Y."/>
            <person name="Tangrot J."/>
            <person name="Rosling A."/>
        </authorList>
    </citation>
    <scope>NUCLEOTIDE SEQUENCE</scope>
    <source>
        <strain evidence="2">MA453B</strain>
    </source>
</reference>
<protein>
    <submittedName>
        <fullName evidence="2">16650_t:CDS:1</fullName>
    </submittedName>
</protein>
<evidence type="ECO:0000313" key="3">
    <source>
        <dbReference type="Proteomes" id="UP000789405"/>
    </source>
</evidence>
<accession>A0A9N9JB48</accession>
<proteinExistence type="predicted"/>
<name>A0A9N9JB48_9GLOM</name>
<feature type="non-terminal residue" evidence="2">
    <location>
        <position position="318"/>
    </location>
</feature>
<dbReference type="AlphaFoldDB" id="A0A9N9JB48"/>
<gene>
    <name evidence="2" type="ORF">DERYTH_LOCUS18951</name>
</gene>
<keyword evidence="3" id="KW-1185">Reference proteome</keyword>
<dbReference type="Gene3D" id="1.10.10.60">
    <property type="entry name" value="Homeodomain-like"/>
    <property type="match status" value="1"/>
</dbReference>
<feature type="domain" description="DDE-1" evidence="1">
    <location>
        <begin position="77"/>
        <end position="173"/>
    </location>
</feature>
<dbReference type="GO" id="GO:0003676">
    <property type="term" value="F:nucleic acid binding"/>
    <property type="evidence" value="ECO:0007669"/>
    <property type="project" value="InterPro"/>
</dbReference>
<evidence type="ECO:0000313" key="2">
    <source>
        <dbReference type="EMBL" id="CAG8773808.1"/>
    </source>
</evidence>